<dbReference type="EMBL" id="JARBDR010000018">
    <property type="protein sequence ID" value="KAJ8321711.1"/>
    <property type="molecule type" value="Genomic_DNA"/>
</dbReference>
<organism evidence="2 3">
    <name type="scientific">Tegillarca granosa</name>
    <name type="common">Malaysian cockle</name>
    <name type="synonym">Anadara granosa</name>
    <dbReference type="NCBI Taxonomy" id="220873"/>
    <lineage>
        <taxon>Eukaryota</taxon>
        <taxon>Metazoa</taxon>
        <taxon>Spiralia</taxon>
        <taxon>Lophotrochozoa</taxon>
        <taxon>Mollusca</taxon>
        <taxon>Bivalvia</taxon>
        <taxon>Autobranchia</taxon>
        <taxon>Pteriomorphia</taxon>
        <taxon>Arcoida</taxon>
        <taxon>Arcoidea</taxon>
        <taxon>Arcidae</taxon>
        <taxon>Tegillarca</taxon>
    </lineage>
</organism>
<dbReference type="Proteomes" id="UP001217089">
    <property type="component" value="Unassembled WGS sequence"/>
</dbReference>
<comment type="caution">
    <text evidence="2">The sequence shown here is derived from an EMBL/GenBank/DDBJ whole genome shotgun (WGS) entry which is preliminary data.</text>
</comment>
<reference evidence="2 3" key="1">
    <citation type="submission" date="2022-12" db="EMBL/GenBank/DDBJ databases">
        <title>Chromosome-level genome of Tegillarca granosa.</title>
        <authorList>
            <person name="Kim J."/>
        </authorList>
    </citation>
    <scope>NUCLEOTIDE SEQUENCE [LARGE SCALE GENOMIC DNA]</scope>
    <source>
        <strain evidence="2">Teg-2019</strain>
        <tissue evidence="2">Adductor muscle</tissue>
    </source>
</reference>
<feature type="signal peptide" evidence="1">
    <location>
        <begin position="1"/>
        <end position="28"/>
    </location>
</feature>
<evidence type="ECO:0000313" key="2">
    <source>
        <dbReference type="EMBL" id="KAJ8321711.1"/>
    </source>
</evidence>
<sequence>MNNLKLTMKVQVICVVLLLMVVCEVTFAAHYSPQELGWAVKSICCINGRKREVTHEIGKETASNFLSKLGRDKRGLRAHCCSLDSSTCNQAAISSILYEECVHEGCSVEEIDESC</sequence>
<accession>A0ABQ9FWU2</accession>
<gene>
    <name evidence="2" type="ORF">KUTeg_000182</name>
</gene>
<keyword evidence="3" id="KW-1185">Reference proteome</keyword>
<protein>
    <submittedName>
        <fullName evidence="2">Uncharacterized protein</fullName>
    </submittedName>
</protein>
<proteinExistence type="predicted"/>
<evidence type="ECO:0000256" key="1">
    <source>
        <dbReference type="SAM" id="SignalP"/>
    </source>
</evidence>
<feature type="chain" id="PRO_5047048145" evidence="1">
    <location>
        <begin position="29"/>
        <end position="115"/>
    </location>
</feature>
<evidence type="ECO:0000313" key="3">
    <source>
        <dbReference type="Proteomes" id="UP001217089"/>
    </source>
</evidence>
<name>A0ABQ9FWU2_TEGGR</name>
<keyword evidence="1" id="KW-0732">Signal</keyword>